<evidence type="ECO:0000256" key="3">
    <source>
        <dbReference type="HAMAP-Rule" id="MF_01805"/>
    </source>
</evidence>
<dbReference type="InterPro" id="IPR023093">
    <property type="entry name" value="ScpA-like_C"/>
</dbReference>
<comment type="similarity">
    <text evidence="3">Belongs to the ScpA family.</text>
</comment>
<dbReference type="GO" id="GO:0007059">
    <property type="term" value="P:chromosome segregation"/>
    <property type="evidence" value="ECO:0007669"/>
    <property type="project" value="UniProtKB-UniRule"/>
</dbReference>
<comment type="function">
    <text evidence="3">Participates in chromosomal partition during cell division. May act via the formation of a condensin-like complex containing Smc and ScpB that pull DNA away from mid-cell into both cell halves.</text>
</comment>
<dbReference type="Gene3D" id="6.10.250.2410">
    <property type="match status" value="1"/>
</dbReference>
<dbReference type="Proteomes" id="UP000265643">
    <property type="component" value="Unassembled WGS sequence"/>
</dbReference>
<keyword evidence="3" id="KW-0131">Cell cycle</keyword>
<comment type="subunit">
    <text evidence="3">Component of a cohesin-like complex composed of ScpA, ScpB and the Smc homodimer, in which ScpA and ScpB bind to the head domain of Smc. The presence of the three proteins is required for the association of the complex with DNA.</text>
</comment>
<evidence type="ECO:0000313" key="4">
    <source>
        <dbReference type="EMBL" id="GCA65715.1"/>
    </source>
</evidence>
<evidence type="ECO:0000256" key="1">
    <source>
        <dbReference type="ARBA" id="ARBA00022829"/>
    </source>
</evidence>
<dbReference type="RefSeq" id="WP_117888272.1">
    <property type="nucleotide sequence ID" value="NZ_BHGK01000001.1"/>
</dbReference>
<comment type="caution">
    <text evidence="4">The sequence shown here is derived from an EMBL/GenBank/DDBJ whole genome shotgun (WGS) entry which is preliminary data.</text>
</comment>
<name>A0A391NXM8_9FIRM</name>
<dbReference type="AlphaFoldDB" id="A0A391NXM8"/>
<proteinExistence type="inferred from homology"/>
<organism evidence="4 5">
    <name type="scientific">Mediterraneibacter butyricigenes</name>
    <dbReference type="NCBI Taxonomy" id="2316025"/>
    <lineage>
        <taxon>Bacteria</taxon>
        <taxon>Bacillati</taxon>
        <taxon>Bacillota</taxon>
        <taxon>Clostridia</taxon>
        <taxon>Lachnospirales</taxon>
        <taxon>Lachnospiraceae</taxon>
        <taxon>Mediterraneibacter</taxon>
    </lineage>
</organism>
<evidence type="ECO:0000256" key="2">
    <source>
        <dbReference type="ARBA" id="ARBA00044777"/>
    </source>
</evidence>
<protein>
    <recommendedName>
        <fullName evidence="2 3">Segregation and condensation protein A</fullName>
    </recommendedName>
</protein>
<evidence type="ECO:0000313" key="5">
    <source>
        <dbReference type="Proteomes" id="UP000265643"/>
    </source>
</evidence>
<dbReference type="Gene3D" id="1.10.10.580">
    <property type="entry name" value="Structural maintenance of chromosome 1. Chain E"/>
    <property type="match status" value="1"/>
</dbReference>
<keyword evidence="1 3" id="KW-0159">Chromosome partition</keyword>
<dbReference type="GO" id="GO:0005737">
    <property type="term" value="C:cytoplasm"/>
    <property type="evidence" value="ECO:0007669"/>
    <property type="project" value="UniProtKB-SubCell"/>
</dbReference>
<dbReference type="PANTHER" id="PTHR33969:SF2">
    <property type="entry name" value="SEGREGATION AND CONDENSATION PROTEIN A"/>
    <property type="match status" value="1"/>
</dbReference>
<reference evidence="5" key="1">
    <citation type="submission" date="2018-09" db="EMBL/GenBank/DDBJ databases">
        <title>Draft Genome Sequence of Mediterraneibacter sp. KCTC 15684.</title>
        <authorList>
            <person name="Kim J.S."/>
            <person name="Han K.I."/>
            <person name="Suh M.K."/>
            <person name="Lee K.C."/>
            <person name="Eom M.K."/>
            <person name="Lee J.H."/>
            <person name="Park S.H."/>
            <person name="Kang S.W."/>
            <person name="Park J.E."/>
            <person name="Oh B.S."/>
            <person name="Yu S.Y."/>
            <person name="Choi S.H."/>
            <person name="Lee D.H."/>
            <person name="Yoon H."/>
            <person name="Kim B."/>
            <person name="Yang S.J."/>
            <person name="Lee J.S."/>
        </authorList>
    </citation>
    <scope>NUCLEOTIDE SEQUENCE [LARGE SCALE GENOMIC DNA]</scope>
    <source>
        <strain evidence="5">KCTC 15684</strain>
    </source>
</reference>
<keyword evidence="3" id="KW-0132">Cell division</keyword>
<dbReference type="GO" id="GO:0051301">
    <property type="term" value="P:cell division"/>
    <property type="evidence" value="ECO:0007669"/>
    <property type="project" value="UniProtKB-KW"/>
</dbReference>
<gene>
    <name evidence="3 4" type="primary">scpA</name>
    <name evidence="4" type="ORF">KGMB01110_01510</name>
</gene>
<accession>A0A391NXM8</accession>
<dbReference type="GO" id="GO:0006260">
    <property type="term" value="P:DNA replication"/>
    <property type="evidence" value="ECO:0007669"/>
    <property type="project" value="UniProtKB-UniRule"/>
</dbReference>
<dbReference type="EMBL" id="BHGK01000001">
    <property type="protein sequence ID" value="GCA65715.1"/>
    <property type="molecule type" value="Genomic_DNA"/>
</dbReference>
<comment type="subcellular location">
    <subcellularLocation>
        <location evidence="3">Cytoplasm</location>
    </subcellularLocation>
    <text evidence="3">Associated with two foci at the outer edges of the nucleoid region in young cells, and at four foci within both cell halves in older cells.</text>
</comment>
<dbReference type="Pfam" id="PF02616">
    <property type="entry name" value="SMC_ScpA"/>
    <property type="match status" value="1"/>
</dbReference>
<sequence>MGLSVKLQVFEGPLDLLLHLIDKNKIDIYDIPIVEITNQYMDYIHQMEREDLNVMSEFLVMAATLLDIKCKMLLPAEVNEEGEEEDPRKELVERLLQYKIYKYMAEELKDRQVDNAQTYYKDPTIPQEVLDYVEPVDVEALLSGVTLNSLNRVFRDVMKRQNNKIDPIRSKFGKIEKEEVTLPDRLSWVEKYMRQHQTADFRSLLEAQCSKVQIIVTFLAVLELMKMGKIQVEQEDTFGEIRMKSCMENKESEDEDDN</sequence>
<keyword evidence="5" id="KW-1185">Reference proteome</keyword>
<keyword evidence="3" id="KW-0963">Cytoplasm</keyword>
<dbReference type="HAMAP" id="MF_01805">
    <property type="entry name" value="ScpA"/>
    <property type="match status" value="1"/>
</dbReference>
<dbReference type="PANTHER" id="PTHR33969">
    <property type="entry name" value="SEGREGATION AND CONDENSATION PROTEIN A"/>
    <property type="match status" value="1"/>
</dbReference>
<dbReference type="InterPro" id="IPR003768">
    <property type="entry name" value="ScpA"/>
</dbReference>